<dbReference type="GO" id="GO:0016787">
    <property type="term" value="F:hydrolase activity"/>
    <property type="evidence" value="ECO:0007669"/>
    <property type="project" value="UniProtKB-KW"/>
</dbReference>
<dbReference type="Pfam" id="PF00857">
    <property type="entry name" value="Isochorismatase"/>
    <property type="match status" value="1"/>
</dbReference>
<comment type="caution">
    <text evidence="3">The sequence shown here is derived from an EMBL/GenBank/DDBJ whole genome shotgun (WGS) entry which is preliminary data.</text>
</comment>
<evidence type="ECO:0000313" key="4">
    <source>
        <dbReference type="Proteomes" id="UP000233727"/>
    </source>
</evidence>
<sequence>MPTIQSTPYRWPWNGLFDMRDFALVVTSAMVANQDSERITQNGRNQLRNFADTVRDAGALVVEVACSDPRITDVPWRTGDKSALSIGERFTDADIHLQSCGIDAFYASPLENVLNRSRRRLIGLCGTWFETSVHSTMREANDRGMECVAFHDISFCLDPQSKKNTISQIEMSGGIFGVVSTSTDFSKTFCHC</sequence>
<evidence type="ECO:0000259" key="2">
    <source>
        <dbReference type="Pfam" id="PF00857"/>
    </source>
</evidence>
<dbReference type="InterPro" id="IPR050272">
    <property type="entry name" value="Isochorismatase-like_hydrls"/>
</dbReference>
<reference evidence="3 4" key="1">
    <citation type="submission" date="2017-10" db="EMBL/GenBank/DDBJ databases">
        <title>Bifidobacterium genomics.</title>
        <authorList>
            <person name="Lugli G.A."/>
            <person name="Milani C."/>
            <person name="Mancabelli L."/>
        </authorList>
    </citation>
    <scope>NUCLEOTIDE SEQUENCE [LARGE SCALE GENOMIC DNA]</scope>
    <source>
        <strain evidence="3 4">1542B</strain>
    </source>
</reference>
<gene>
    <name evidence="3" type="ORF">CQR47_1614</name>
</gene>
<evidence type="ECO:0000256" key="1">
    <source>
        <dbReference type="ARBA" id="ARBA00022801"/>
    </source>
</evidence>
<name>A0A2N3QF28_9BIFI</name>
<protein>
    <submittedName>
        <fullName evidence="3">Isochorismatase family protein</fullName>
    </submittedName>
</protein>
<dbReference type="AlphaFoldDB" id="A0A2N3QF28"/>
<organism evidence="3 4">
    <name type="scientific">Bifidobacterium thermophilum</name>
    <dbReference type="NCBI Taxonomy" id="33905"/>
    <lineage>
        <taxon>Bacteria</taxon>
        <taxon>Bacillati</taxon>
        <taxon>Actinomycetota</taxon>
        <taxon>Actinomycetes</taxon>
        <taxon>Bifidobacteriales</taxon>
        <taxon>Bifidobacteriaceae</taxon>
        <taxon>Bifidobacterium</taxon>
    </lineage>
</organism>
<dbReference type="Proteomes" id="UP000233727">
    <property type="component" value="Unassembled WGS sequence"/>
</dbReference>
<dbReference type="SUPFAM" id="SSF52499">
    <property type="entry name" value="Isochorismatase-like hydrolases"/>
    <property type="match status" value="1"/>
</dbReference>
<accession>A0A2N3QF28</accession>
<dbReference type="Gene3D" id="3.40.50.850">
    <property type="entry name" value="Isochorismatase-like"/>
    <property type="match status" value="1"/>
</dbReference>
<feature type="domain" description="Isochorismatase-like" evidence="2">
    <location>
        <begin position="45"/>
        <end position="182"/>
    </location>
</feature>
<dbReference type="EMBL" id="PCGY01000022">
    <property type="protein sequence ID" value="PKU89180.1"/>
    <property type="molecule type" value="Genomic_DNA"/>
</dbReference>
<dbReference type="InterPro" id="IPR000868">
    <property type="entry name" value="Isochorismatase-like_dom"/>
</dbReference>
<dbReference type="PANTHER" id="PTHR43540">
    <property type="entry name" value="PEROXYUREIDOACRYLATE/UREIDOACRYLATE AMIDOHYDROLASE-RELATED"/>
    <property type="match status" value="1"/>
</dbReference>
<evidence type="ECO:0000313" key="3">
    <source>
        <dbReference type="EMBL" id="PKU89180.1"/>
    </source>
</evidence>
<dbReference type="InterPro" id="IPR036380">
    <property type="entry name" value="Isochorismatase-like_sf"/>
</dbReference>
<keyword evidence="1" id="KW-0378">Hydrolase</keyword>
<proteinExistence type="predicted"/>
<dbReference type="PANTHER" id="PTHR43540:SF9">
    <property type="entry name" value="FAMILY HYDROLASE, PUTATIVE (AFU_ORTHOLOGUE AFUA_2G08700)-RELATED"/>
    <property type="match status" value="1"/>
</dbReference>